<dbReference type="SUPFAM" id="SSF48403">
    <property type="entry name" value="Ankyrin repeat"/>
    <property type="match status" value="1"/>
</dbReference>
<name>A0ABD2XL29_9HYME</name>
<organism evidence="2 3">
    <name type="scientific">Trichogramma kaykai</name>
    <dbReference type="NCBI Taxonomy" id="54128"/>
    <lineage>
        <taxon>Eukaryota</taxon>
        <taxon>Metazoa</taxon>
        <taxon>Ecdysozoa</taxon>
        <taxon>Arthropoda</taxon>
        <taxon>Hexapoda</taxon>
        <taxon>Insecta</taxon>
        <taxon>Pterygota</taxon>
        <taxon>Neoptera</taxon>
        <taxon>Endopterygota</taxon>
        <taxon>Hymenoptera</taxon>
        <taxon>Apocrita</taxon>
        <taxon>Proctotrupomorpha</taxon>
        <taxon>Chalcidoidea</taxon>
        <taxon>Trichogrammatidae</taxon>
        <taxon>Trichogramma</taxon>
    </lineage>
</organism>
<dbReference type="AlphaFoldDB" id="A0ABD2XL29"/>
<gene>
    <name evidence="2" type="ORF">TKK_001870</name>
</gene>
<proteinExistence type="predicted"/>
<comment type="caution">
    <text evidence="2">The sequence shown here is derived from an EMBL/GenBank/DDBJ whole genome shotgun (WGS) entry which is preliminary data.</text>
</comment>
<keyword evidence="3" id="KW-1185">Reference proteome</keyword>
<evidence type="ECO:0000256" key="1">
    <source>
        <dbReference type="PROSITE-ProRule" id="PRU00023"/>
    </source>
</evidence>
<evidence type="ECO:0000313" key="2">
    <source>
        <dbReference type="EMBL" id="KAL3405478.1"/>
    </source>
</evidence>
<dbReference type="Gene3D" id="1.25.40.20">
    <property type="entry name" value="Ankyrin repeat-containing domain"/>
    <property type="match status" value="1"/>
</dbReference>
<dbReference type="Proteomes" id="UP001627154">
    <property type="component" value="Unassembled WGS sequence"/>
</dbReference>
<reference evidence="2 3" key="1">
    <citation type="journal article" date="2024" name="bioRxiv">
        <title>A reference genome for Trichogramma kaykai: A tiny desert-dwelling parasitoid wasp with competing sex-ratio distorters.</title>
        <authorList>
            <person name="Culotta J."/>
            <person name="Lindsey A.R."/>
        </authorList>
    </citation>
    <scope>NUCLEOTIDE SEQUENCE [LARGE SCALE GENOMIC DNA]</scope>
    <source>
        <strain evidence="2 3">KSX58</strain>
    </source>
</reference>
<sequence length="118" mass="13888">MDSINSMLRESSSRHSRKRFVEFVVRTGYKDELFEEHRRFHVTYNDQSSLTRLQMACQYGFDDVVLKLLELGHDPNRLAHEWDCPPLHYALTFGHKRAIESLLRSGVDPDLTHTEKNL</sequence>
<keyword evidence="1" id="KW-0040">ANK repeat</keyword>
<dbReference type="PROSITE" id="PS50088">
    <property type="entry name" value="ANK_REPEAT"/>
    <property type="match status" value="1"/>
</dbReference>
<dbReference type="InterPro" id="IPR002110">
    <property type="entry name" value="Ankyrin_rpt"/>
</dbReference>
<dbReference type="SMART" id="SM00248">
    <property type="entry name" value="ANK"/>
    <property type="match status" value="2"/>
</dbReference>
<dbReference type="Pfam" id="PF12796">
    <property type="entry name" value="Ank_2"/>
    <property type="match status" value="1"/>
</dbReference>
<evidence type="ECO:0000313" key="3">
    <source>
        <dbReference type="Proteomes" id="UP001627154"/>
    </source>
</evidence>
<protein>
    <submittedName>
        <fullName evidence="2">Uncharacterized protein</fullName>
    </submittedName>
</protein>
<accession>A0ABD2XL29</accession>
<dbReference type="InterPro" id="IPR036770">
    <property type="entry name" value="Ankyrin_rpt-contain_sf"/>
</dbReference>
<dbReference type="EMBL" id="JBJJXI010000020">
    <property type="protein sequence ID" value="KAL3405478.1"/>
    <property type="molecule type" value="Genomic_DNA"/>
</dbReference>
<feature type="repeat" description="ANK" evidence="1">
    <location>
        <begin position="86"/>
        <end position="114"/>
    </location>
</feature>